<organism evidence="1 2">
    <name type="scientific">Chromobacterium rhizoryzae</name>
    <dbReference type="NCBI Taxonomy" id="1778675"/>
    <lineage>
        <taxon>Bacteria</taxon>
        <taxon>Pseudomonadati</taxon>
        <taxon>Pseudomonadota</taxon>
        <taxon>Betaproteobacteria</taxon>
        <taxon>Neisseriales</taxon>
        <taxon>Chromobacteriaceae</taxon>
        <taxon>Chromobacterium</taxon>
    </lineage>
</organism>
<evidence type="ECO:0000313" key="2">
    <source>
        <dbReference type="Proteomes" id="UP000259465"/>
    </source>
</evidence>
<evidence type="ECO:0008006" key="3">
    <source>
        <dbReference type="Google" id="ProtNLM"/>
    </source>
</evidence>
<dbReference type="Proteomes" id="UP000259465">
    <property type="component" value="Chromosome"/>
</dbReference>
<dbReference type="RefSeq" id="WP_118267451.1">
    <property type="nucleotide sequence ID" value="NZ_CP031968.1"/>
</dbReference>
<proteinExistence type="predicted"/>
<reference evidence="1 2" key="1">
    <citation type="submission" date="2018-08" db="EMBL/GenBank/DDBJ databases">
        <title>Complete genome sequence of JP2-74.</title>
        <authorList>
            <person name="Wu L."/>
        </authorList>
    </citation>
    <scope>NUCLEOTIDE SEQUENCE [LARGE SCALE GENOMIC DNA]</scope>
    <source>
        <strain evidence="1 2">JP2-74</strain>
    </source>
</reference>
<keyword evidence="2" id="KW-1185">Reference proteome</keyword>
<sequence>MTNDQLAELASLARAATPGPWRAGRPREIVSTSEVCIDTDIGPKVLLSGNSNFIAEGERDAAFAAAANPSTVLALLDRIAELEVQNECEEHFCKGWRDQAIGLVRDVSRLERERDEAPPILGAADLVAGNRYWARHGPDMKWALIDVSNVEGIEYGMKNWQFVGPVIPPAA</sequence>
<dbReference type="Pfam" id="PF13935">
    <property type="entry name" value="Ead_Ea22"/>
    <property type="match status" value="1"/>
</dbReference>
<dbReference type="InterPro" id="IPR025153">
    <property type="entry name" value="Ead_Ea22"/>
</dbReference>
<accession>A0AAD0RRK2</accession>
<name>A0AAD0RRK2_9NEIS</name>
<gene>
    <name evidence="1" type="ORF">D1345_09535</name>
</gene>
<evidence type="ECO:0000313" key="1">
    <source>
        <dbReference type="EMBL" id="AXT46414.1"/>
    </source>
</evidence>
<protein>
    <recommendedName>
        <fullName evidence="3">Ead/Ea22-like family protein</fullName>
    </recommendedName>
</protein>
<dbReference type="AlphaFoldDB" id="A0AAD0RRK2"/>
<dbReference type="EMBL" id="CP031968">
    <property type="protein sequence ID" value="AXT46414.1"/>
    <property type="molecule type" value="Genomic_DNA"/>
</dbReference>
<dbReference type="KEGG" id="crz:D1345_09535"/>